<dbReference type="GO" id="GO:0005634">
    <property type="term" value="C:nucleus"/>
    <property type="evidence" value="ECO:0007669"/>
    <property type="project" value="TreeGrafter"/>
</dbReference>
<evidence type="ECO:0000256" key="2">
    <source>
        <dbReference type="ARBA" id="ARBA00004550"/>
    </source>
</evidence>
<comment type="domain">
    <text evidence="11">A pair of annexin repeats may form one binding site for calcium and phospholipid.</text>
</comment>
<dbReference type="STRING" id="282301.A0A267ENL5"/>
<dbReference type="PROSITE" id="PS51897">
    <property type="entry name" value="ANNEXIN_2"/>
    <property type="match status" value="4"/>
</dbReference>
<dbReference type="FunFam" id="1.10.220.10:FF:000002">
    <property type="entry name" value="Annexin"/>
    <property type="match status" value="1"/>
</dbReference>
<evidence type="ECO:0000313" key="15">
    <source>
        <dbReference type="EMBL" id="PAA92959.1"/>
    </source>
</evidence>
<dbReference type="PANTHER" id="PTHR10502">
    <property type="entry name" value="ANNEXIN"/>
    <property type="match status" value="1"/>
</dbReference>
<sequence>MAFYGSNYPPSGGVFSQNAYGAMSSSYNVNYGQAYGQQAPPGSGLGWQQSHAFASFQSVPAVQQMNQHYGAQPQMMPAPVPVEPQSMPYSSYINHMNTQIYDQQTFAMQQMQRQMAAMAAEHQRMQAGGAMYQQEPQQIAAAPTAPPAPPPQDEVAKSDTLKAEIKKMFVDELMRRLSVSGTFEITEGTVKPFGNYPADDPVADFYRKERSQDLADKPWDPEADCEYLRKAMKGLGTDEDAIIHVVATRCNAQRQRLKEMFKTMYGRDLITDIKSELSGDFREAVMACFVQPAIYDAWSVKEAIYGLGTDEQALIEIFMTRTNAQIREMKEVYTDVASPNRKASKSLLEDDIRGDTSGNFKKLLVAASQGGRYEITRERLEQAVEEVIANDKPTGMFDINYQKLVDMQKAKNDANRLFKAGEERWGTDEETFNLIFSTRDYYSLREIWTEYVKIAQRDILNSIDRETSGDYKRALRGIVMNIRCRPMYFAERLRDAMKGLGTDDKTLIRIIISRAEIDMVQIKKCFLELTKQTLWRWIKNDTSGDYKKLLQALVGKD</sequence>
<keyword evidence="4 11" id="KW-0677">Repeat</keyword>
<proteinExistence type="inferred from homology"/>
<dbReference type="OrthoDB" id="37886at2759"/>
<feature type="compositionally biased region" description="Low complexity" evidence="12">
    <location>
        <begin position="134"/>
        <end position="143"/>
    </location>
</feature>
<keyword evidence="7 11" id="KW-0111">Calcium/phospholipid-binding</keyword>
<comment type="similarity">
    <text evidence="3 11">Belongs to the annexin family.</text>
</comment>
<dbReference type="FunFam" id="1.10.220.10:FF:000001">
    <property type="entry name" value="Annexin"/>
    <property type="match status" value="1"/>
</dbReference>
<evidence type="ECO:0000313" key="16">
    <source>
        <dbReference type="Proteomes" id="UP000215902"/>
    </source>
</evidence>
<evidence type="ECO:0000256" key="8">
    <source>
        <dbReference type="ARBA" id="ARBA00037210"/>
    </source>
</evidence>
<evidence type="ECO:0000313" key="13">
    <source>
        <dbReference type="EMBL" id="PAA63120.1"/>
    </source>
</evidence>
<dbReference type="GO" id="GO:0012506">
    <property type="term" value="C:vesicle membrane"/>
    <property type="evidence" value="ECO:0007669"/>
    <property type="project" value="TreeGrafter"/>
</dbReference>
<evidence type="ECO:0000256" key="12">
    <source>
        <dbReference type="SAM" id="MobiDB-lite"/>
    </source>
</evidence>
<gene>
    <name evidence="13" type="ORF">BOX15_Mlig009327g2</name>
    <name evidence="15" type="ORF">BOX15_Mlig009327g5</name>
    <name evidence="14" type="ORF">BOX15_Mlig009327g7</name>
</gene>
<dbReference type="FunFam" id="1.10.220.10:FF:000004">
    <property type="entry name" value="Annexin"/>
    <property type="match status" value="1"/>
</dbReference>
<dbReference type="FunFam" id="1.10.220.10:FF:000003">
    <property type="entry name" value="Annexin"/>
    <property type="match status" value="1"/>
</dbReference>
<dbReference type="GO" id="GO:0001786">
    <property type="term" value="F:phosphatidylserine binding"/>
    <property type="evidence" value="ECO:0007669"/>
    <property type="project" value="TreeGrafter"/>
</dbReference>
<dbReference type="SMART" id="SM00335">
    <property type="entry name" value="ANX"/>
    <property type="match status" value="4"/>
</dbReference>
<dbReference type="GO" id="GO:0005509">
    <property type="term" value="F:calcium ion binding"/>
    <property type="evidence" value="ECO:0007669"/>
    <property type="project" value="InterPro"/>
</dbReference>
<dbReference type="PANTHER" id="PTHR10502:SF239">
    <property type="entry name" value="ANNEXIN A7"/>
    <property type="match status" value="1"/>
</dbReference>
<dbReference type="Proteomes" id="UP000215902">
    <property type="component" value="Unassembled WGS sequence"/>
</dbReference>
<dbReference type="InterPro" id="IPR001464">
    <property type="entry name" value="Annexin"/>
</dbReference>
<evidence type="ECO:0000256" key="6">
    <source>
        <dbReference type="ARBA" id="ARBA00023216"/>
    </source>
</evidence>
<dbReference type="GO" id="GO:0005576">
    <property type="term" value="C:extracellular region"/>
    <property type="evidence" value="ECO:0007669"/>
    <property type="project" value="UniProtKB-SubCell"/>
</dbReference>
<evidence type="ECO:0000256" key="7">
    <source>
        <dbReference type="ARBA" id="ARBA00023302"/>
    </source>
</evidence>
<dbReference type="EMBL" id="NIVC01000037">
    <property type="protein sequence ID" value="PAA92959.1"/>
    <property type="molecule type" value="Genomic_DNA"/>
</dbReference>
<evidence type="ECO:0000256" key="3">
    <source>
        <dbReference type="ARBA" id="ARBA00007831"/>
    </source>
</evidence>
<dbReference type="InterPro" id="IPR018252">
    <property type="entry name" value="Annexin_repeat_CS"/>
</dbReference>
<organism evidence="13 16">
    <name type="scientific">Macrostomum lignano</name>
    <dbReference type="NCBI Taxonomy" id="282301"/>
    <lineage>
        <taxon>Eukaryota</taxon>
        <taxon>Metazoa</taxon>
        <taxon>Spiralia</taxon>
        <taxon>Lophotrochozoa</taxon>
        <taxon>Platyhelminthes</taxon>
        <taxon>Rhabditophora</taxon>
        <taxon>Macrostomorpha</taxon>
        <taxon>Macrostomida</taxon>
        <taxon>Macrostomidae</taxon>
        <taxon>Macrostomum</taxon>
    </lineage>
</organism>
<dbReference type="InterPro" id="IPR037104">
    <property type="entry name" value="Annexin_sf"/>
</dbReference>
<dbReference type="PROSITE" id="PS00223">
    <property type="entry name" value="ANNEXIN_1"/>
    <property type="match status" value="1"/>
</dbReference>
<comment type="function">
    <text evidence="9">Involved in reproduction of the worm. Involved in host-parasite interaction. Delivered into the host cell by means of parasite exosomes. Binds to acidic phospholipid membranes in a calcium-dependent manner in vitro. Causes aggregation of liposomes in the presence of calcium, but not in its absence. Likely to promote membrane fusion. May provide structural integrity within the tegument.</text>
</comment>
<evidence type="ECO:0000256" key="4">
    <source>
        <dbReference type="ARBA" id="ARBA00022737"/>
    </source>
</evidence>
<dbReference type="Pfam" id="PF00191">
    <property type="entry name" value="Annexin"/>
    <property type="match status" value="4"/>
</dbReference>
<name>A0A267ENL5_9PLAT</name>
<dbReference type="InterPro" id="IPR018502">
    <property type="entry name" value="Annexin_repeat"/>
</dbReference>
<comment type="caution">
    <text evidence="13">The sequence shown here is derived from an EMBL/GenBank/DDBJ whole genome shotgun (WGS) entry which is preliminary data.</text>
</comment>
<evidence type="ECO:0000256" key="11">
    <source>
        <dbReference type="RuleBase" id="RU003540"/>
    </source>
</evidence>
<comment type="function">
    <text evidence="8">Calcium/phospholipid-binding protein which promotes membrane fusion and is involved in exocytosis.</text>
</comment>
<dbReference type="GO" id="GO:0005737">
    <property type="term" value="C:cytoplasm"/>
    <property type="evidence" value="ECO:0007669"/>
    <property type="project" value="TreeGrafter"/>
</dbReference>
<evidence type="ECO:0000313" key="14">
    <source>
        <dbReference type="EMBL" id="PAA79892.1"/>
    </source>
</evidence>
<evidence type="ECO:0000256" key="1">
    <source>
        <dbReference type="ARBA" id="ARBA00004340"/>
    </source>
</evidence>
<keyword evidence="16" id="KW-1185">Reference proteome</keyword>
<dbReference type="SUPFAM" id="SSF47874">
    <property type="entry name" value="Annexin"/>
    <property type="match status" value="1"/>
</dbReference>
<evidence type="ECO:0000256" key="10">
    <source>
        <dbReference type="ARBA" id="ARBA00060393"/>
    </source>
</evidence>
<dbReference type="EMBL" id="NIVC01000610">
    <property type="protein sequence ID" value="PAA79892.1"/>
    <property type="molecule type" value="Genomic_DNA"/>
</dbReference>
<dbReference type="Gene3D" id="1.10.220.10">
    <property type="entry name" value="Annexin"/>
    <property type="match status" value="4"/>
</dbReference>
<feature type="region of interest" description="Disordered" evidence="12">
    <location>
        <begin position="134"/>
        <end position="158"/>
    </location>
</feature>
<comment type="subcellular location">
    <subcellularLocation>
        <location evidence="1">Host cell</location>
    </subcellularLocation>
    <subcellularLocation>
        <location evidence="2">Secreted</location>
        <location evidence="2">Extracellular exosome</location>
    </subcellularLocation>
    <subcellularLocation>
        <location evidence="10">Tegument</location>
    </subcellularLocation>
</comment>
<accession>A0A267ENL5</accession>
<dbReference type="GO" id="GO:0005886">
    <property type="term" value="C:plasma membrane"/>
    <property type="evidence" value="ECO:0007669"/>
    <property type="project" value="TreeGrafter"/>
</dbReference>
<dbReference type="AlphaFoldDB" id="A0A267ENL5"/>
<dbReference type="GO" id="GO:0005544">
    <property type="term" value="F:calcium-dependent phospholipid binding"/>
    <property type="evidence" value="ECO:0007669"/>
    <property type="project" value="UniProtKB-KW"/>
</dbReference>
<reference evidence="13 16" key="1">
    <citation type="submission" date="2017-06" db="EMBL/GenBank/DDBJ databases">
        <title>A platform for efficient transgenesis in Macrostomum lignano, a flatworm model organism for stem cell research.</title>
        <authorList>
            <person name="Berezikov E."/>
        </authorList>
    </citation>
    <scope>NUCLEOTIDE SEQUENCE [LARGE SCALE GENOMIC DNA]</scope>
    <source>
        <strain evidence="13">DV1</strain>
        <tissue evidence="13">Whole organism</tissue>
    </source>
</reference>
<evidence type="ECO:0000256" key="5">
    <source>
        <dbReference type="ARBA" id="ARBA00022837"/>
    </source>
</evidence>
<dbReference type="GO" id="GO:0043657">
    <property type="term" value="C:host cell"/>
    <property type="evidence" value="ECO:0007669"/>
    <property type="project" value="UniProtKB-SubCell"/>
</dbReference>
<dbReference type="EMBL" id="NIVC01001871">
    <property type="protein sequence ID" value="PAA63120.1"/>
    <property type="molecule type" value="Genomic_DNA"/>
</dbReference>
<protein>
    <recommendedName>
        <fullName evidence="11">Annexin</fullName>
    </recommendedName>
</protein>
<keyword evidence="5 11" id="KW-0106">Calcium</keyword>
<keyword evidence="6 11" id="KW-0041">Annexin</keyword>
<dbReference type="PRINTS" id="PR00196">
    <property type="entry name" value="ANNEXIN"/>
</dbReference>
<evidence type="ECO:0000256" key="9">
    <source>
        <dbReference type="ARBA" id="ARBA00059330"/>
    </source>
</evidence>